<dbReference type="EMBL" id="BIFR01000001">
    <property type="protein sequence ID" value="GCE10178.1"/>
    <property type="molecule type" value="Genomic_DNA"/>
</dbReference>
<comment type="caution">
    <text evidence="2">The sequence shown here is derived from an EMBL/GenBank/DDBJ whole genome shotgun (WGS) entry which is preliminary data.</text>
</comment>
<dbReference type="AlphaFoldDB" id="A0A401ZTD7"/>
<keyword evidence="3" id="KW-1185">Reference proteome</keyword>
<dbReference type="InterPro" id="IPR015655">
    <property type="entry name" value="PP2C"/>
</dbReference>
<dbReference type="CDD" id="cd00143">
    <property type="entry name" value="PP2Cc"/>
    <property type="match status" value="1"/>
</dbReference>
<name>A0A401ZTD7_9CHLR</name>
<dbReference type="RefSeq" id="WP_126577800.1">
    <property type="nucleotide sequence ID" value="NZ_BIFR01000001.1"/>
</dbReference>
<dbReference type="InterPro" id="IPR001932">
    <property type="entry name" value="PPM-type_phosphatase-like_dom"/>
</dbReference>
<evidence type="ECO:0000313" key="2">
    <source>
        <dbReference type="EMBL" id="GCE10178.1"/>
    </source>
</evidence>
<protein>
    <submittedName>
        <fullName evidence="2">Protein phosphatase</fullName>
    </submittedName>
</protein>
<sequence>MPDILPHVEVALRSDVGRTRNHNEDSMTSVVPEDPAVLASKGILLLVADGMGGHAKGEVASKLAVETIPQAYYQDEGEDPAEALKQAIQNANAAIYQQVSNEESINSRAGMGTTCIAVALHGDTAYAANVGDSRAYIIRNGEVLRLSQDHSWVAEQVRAGIITEKQASVHPQRNVITRALGIYPNVEIDLLTEKIQPNDVFLLCSDGLSNLVSSDELRAILEEHEPQESAQRLIDCANAHGGLDNITAVVARVSSLD</sequence>
<organism evidence="2 3">
    <name type="scientific">Tengunoibacter tsumagoiensis</name>
    <dbReference type="NCBI Taxonomy" id="2014871"/>
    <lineage>
        <taxon>Bacteria</taxon>
        <taxon>Bacillati</taxon>
        <taxon>Chloroflexota</taxon>
        <taxon>Ktedonobacteria</taxon>
        <taxon>Ktedonobacterales</taxon>
        <taxon>Dictyobacteraceae</taxon>
        <taxon>Tengunoibacter</taxon>
    </lineage>
</organism>
<dbReference type="NCBIfam" id="NF033484">
    <property type="entry name" value="Stp1_PP2C_phos"/>
    <property type="match status" value="1"/>
</dbReference>
<dbReference type="GO" id="GO:0004722">
    <property type="term" value="F:protein serine/threonine phosphatase activity"/>
    <property type="evidence" value="ECO:0007669"/>
    <property type="project" value="InterPro"/>
</dbReference>
<dbReference type="SMART" id="SM00332">
    <property type="entry name" value="PP2Cc"/>
    <property type="match status" value="1"/>
</dbReference>
<proteinExistence type="predicted"/>
<dbReference type="InterPro" id="IPR036457">
    <property type="entry name" value="PPM-type-like_dom_sf"/>
</dbReference>
<evidence type="ECO:0000313" key="3">
    <source>
        <dbReference type="Proteomes" id="UP000287352"/>
    </source>
</evidence>
<dbReference type="Proteomes" id="UP000287352">
    <property type="component" value="Unassembled WGS sequence"/>
</dbReference>
<dbReference type="OrthoDB" id="152713at2"/>
<feature type="domain" description="PPM-type phosphatase" evidence="1">
    <location>
        <begin position="9"/>
        <end position="253"/>
    </location>
</feature>
<dbReference type="PROSITE" id="PS51746">
    <property type="entry name" value="PPM_2"/>
    <property type="match status" value="1"/>
</dbReference>
<dbReference type="SMART" id="SM00331">
    <property type="entry name" value="PP2C_SIG"/>
    <property type="match status" value="1"/>
</dbReference>
<dbReference type="Gene3D" id="3.60.40.10">
    <property type="entry name" value="PPM-type phosphatase domain"/>
    <property type="match status" value="1"/>
</dbReference>
<dbReference type="SUPFAM" id="SSF81606">
    <property type="entry name" value="PP2C-like"/>
    <property type="match status" value="1"/>
</dbReference>
<accession>A0A401ZTD7</accession>
<gene>
    <name evidence="2" type="ORF">KTT_00370</name>
</gene>
<dbReference type="PANTHER" id="PTHR47992">
    <property type="entry name" value="PROTEIN PHOSPHATASE"/>
    <property type="match status" value="1"/>
</dbReference>
<evidence type="ECO:0000259" key="1">
    <source>
        <dbReference type="PROSITE" id="PS51746"/>
    </source>
</evidence>
<reference evidence="3" key="1">
    <citation type="submission" date="2018-12" db="EMBL/GenBank/DDBJ databases">
        <title>Tengunoibacter tsumagoiensis gen. nov., sp. nov., Dictyobacter kobayashii sp. nov., D. alpinus sp. nov., and D. joshuensis sp. nov. and description of Dictyobacteraceae fam. nov. within the order Ktedonobacterales isolated from Tengu-no-mugimeshi.</title>
        <authorList>
            <person name="Wang C.M."/>
            <person name="Zheng Y."/>
            <person name="Sakai Y."/>
            <person name="Toyoda A."/>
            <person name="Minakuchi Y."/>
            <person name="Abe K."/>
            <person name="Yokota A."/>
            <person name="Yabe S."/>
        </authorList>
    </citation>
    <scope>NUCLEOTIDE SEQUENCE [LARGE SCALE GENOMIC DNA]</scope>
    <source>
        <strain evidence="3">Uno3</strain>
    </source>
</reference>
<dbReference type="Pfam" id="PF13672">
    <property type="entry name" value="PP2C_2"/>
    <property type="match status" value="1"/>
</dbReference>